<dbReference type="InterPro" id="IPR016032">
    <property type="entry name" value="Sig_transdc_resp-reg_C-effctor"/>
</dbReference>
<dbReference type="EMBL" id="SMSE01000001">
    <property type="protein sequence ID" value="TDG15433.1"/>
    <property type="molecule type" value="Genomic_DNA"/>
</dbReference>
<dbReference type="Gene3D" id="1.10.10.10">
    <property type="entry name" value="Winged helix-like DNA-binding domain superfamily/Winged helix DNA-binding domain"/>
    <property type="match status" value="1"/>
</dbReference>
<dbReference type="InterPro" id="IPR036388">
    <property type="entry name" value="WH-like_DNA-bd_sf"/>
</dbReference>
<dbReference type="GO" id="GO:0006355">
    <property type="term" value="P:regulation of DNA-templated transcription"/>
    <property type="evidence" value="ECO:0007669"/>
    <property type="project" value="InterPro"/>
</dbReference>
<dbReference type="AlphaFoldDB" id="A0A4R5LVH4"/>
<feature type="domain" description="HTH luxR-type" evidence="4">
    <location>
        <begin position="191"/>
        <end position="256"/>
    </location>
</feature>
<dbReference type="Pfam" id="PF00196">
    <property type="entry name" value="GerE"/>
    <property type="match status" value="1"/>
</dbReference>
<dbReference type="PROSITE" id="PS50043">
    <property type="entry name" value="HTH_LUXR_2"/>
    <property type="match status" value="1"/>
</dbReference>
<comment type="caution">
    <text evidence="5">The sequence shown here is derived from an EMBL/GenBank/DDBJ whole genome shotgun (WGS) entry which is preliminary data.</text>
</comment>
<gene>
    <name evidence="5" type="ORF">E2F43_04165</name>
</gene>
<proteinExistence type="predicted"/>
<dbReference type="SUPFAM" id="SSF46894">
    <property type="entry name" value="C-terminal effector domain of the bipartite response regulators"/>
    <property type="match status" value="1"/>
</dbReference>
<dbReference type="InterPro" id="IPR000792">
    <property type="entry name" value="Tscrpt_reg_LuxR_C"/>
</dbReference>
<name>A0A4R5LVH4_9GAMM</name>
<dbReference type="PRINTS" id="PR00038">
    <property type="entry name" value="HTHLUXR"/>
</dbReference>
<dbReference type="PANTHER" id="PTHR44688">
    <property type="entry name" value="DNA-BINDING TRANSCRIPTIONAL ACTIVATOR DEVR_DOSR"/>
    <property type="match status" value="1"/>
</dbReference>
<evidence type="ECO:0000259" key="4">
    <source>
        <dbReference type="PROSITE" id="PS50043"/>
    </source>
</evidence>
<keyword evidence="1" id="KW-0805">Transcription regulation</keyword>
<dbReference type="PROSITE" id="PS00622">
    <property type="entry name" value="HTH_LUXR_1"/>
    <property type="match status" value="1"/>
</dbReference>
<dbReference type="PANTHER" id="PTHR44688:SF16">
    <property type="entry name" value="DNA-BINDING TRANSCRIPTIONAL ACTIVATOR DEVR_DOSR"/>
    <property type="match status" value="1"/>
</dbReference>
<organism evidence="5 6">
    <name type="scientific">Seongchinamella unica</name>
    <dbReference type="NCBI Taxonomy" id="2547392"/>
    <lineage>
        <taxon>Bacteria</taxon>
        <taxon>Pseudomonadati</taxon>
        <taxon>Pseudomonadota</taxon>
        <taxon>Gammaproteobacteria</taxon>
        <taxon>Cellvibrionales</taxon>
        <taxon>Halieaceae</taxon>
        <taxon>Seongchinamella</taxon>
    </lineage>
</organism>
<dbReference type="RefSeq" id="WP_133209834.1">
    <property type="nucleotide sequence ID" value="NZ_SMSE01000001.1"/>
</dbReference>
<dbReference type="SMART" id="SM00421">
    <property type="entry name" value="HTH_LUXR"/>
    <property type="match status" value="1"/>
</dbReference>
<protein>
    <submittedName>
        <fullName evidence="5">LuxR family transcriptional regulator</fullName>
    </submittedName>
</protein>
<reference evidence="5 6" key="1">
    <citation type="submission" date="2019-03" db="EMBL/GenBank/DDBJ databases">
        <title>Seongchinamella monodicae gen. nov., sp. nov., a novel member of the Gammaproteobacteria isolated from a tidal mudflat of beach.</title>
        <authorList>
            <person name="Yang H.G."/>
            <person name="Kang J.W."/>
            <person name="Lee S.D."/>
        </authorList>
    </citation>
    <scope>NUCLEOTIDE SEQUENCE [LARGE SCALE GENOMIC DNA]</scope>
    <source>
        <strain evidence="5 6">GH4-78</strain>
    </source>
</reference>
<evidence type="ECO:0000313" key="5">
    <source>
        <dbReference type="EMBL" id="TDG15433.1"/>
    </source>
</evidence>
<evidence type="ECO:0000313" key="6">
    <source>
        <dbReference type="Proteomes" id="UP000295554"/>
    </source>
</evidence>
<keyword evidence="6" id="KW-1185">Reference proteome</keyword>
<dbReference type="GO" id="GO:0003677">
    <property type="term" value="F:DNA binding"/>
    <property type="evidence" value="ECO:0007669"/>
    <property type="project" value="UniProtKB-KW"/>
</dbReference>
<accession>A0A4R5LVH4</accession>
<sequence>MPTLDIFSKHLARLIPATGSAEYPAMLVAMLRELVPVDDASVIFYPERELPVVEYFEVNDAGGESTLDVFVKGPFLLDPYYLAATAEARFGVFRLRDLSPTGFKDSEYYKAWYRNCGYQDECGFVIPTSGDGFVNIALGKTAARASFTKRELRILADVYPTVEAVCQQHWTERSAEDNGVNLRAQLHSALESFGSSLLTERETQVINLVLHGHSTKTVADKLSISMETVKLHRKHAYAKLEVSSQAELFYLFLDSLMSARDYEGGDTLVAYMQPPPKH</sequence>
<evidence type="ECO:0000256" key="1">
    <source>
        <dbReference type="ARBA" id="ARBA00023015"/>
    </source>
</evidence>
<dbReference type="CDD" id="cd06170">
    <property type="entry name" value="LuxR_C_like"/>
    <property type="match status" value="1"/>
</dbReference>
<evidence type="ECO:0000256" key="3">
    <source>
        <dbReference type="ARBA" id="ARBA00023163"/>
    </source>
</evidence>
<evidence type="ECO:0000256" key="2">
    <source>
        <dbReference type="ARBA" id="ARBA00023125"/>
    </source>
</evidence>
<dbReference type="Proteomes" id="UP000295554">
    <property type="component" value="Unassembled WGS sequence"/>
</dbReference>
<keyword evidence="3" id="KW-0804">Transcription</keyword>
<dbReference type="OrthoDB" id="343383at2"/>
<keyword evidence="2" id="KW-0238">DNA-binding</keyword>